<evidence type="ECO:0000313" key="4">
    <source>
        <dbReference type="Proteomes" id="UP001152320"/>
    </source>
</evidence>
<dbReference type="AlphaFoldDB" id="A0A9Q1H5Q6"/>
<evidence type="ECO:0000256" key="1">
    <source>
        <dbReference type="SAM" id="SignalP"/>
    </source>
</evidence>
<dbReference type="InterPro" id="IPR002181">
    <property type="entry name" value="Fibrinogen_a/b/g_C_dom"/>
</dbReference>
<accession>A0A9Q1H5Q6</accession>
<feature type="domain" description="Fibrinogen C-terminal" evidence="2">
    <location>
        <begin position="54"/>
        <end position="188"/>
    </location>
</feature>
<feature type="chain" id="PRO_5040312632" evidence="1">
    <location>
        <begin position="26"/>
        <end position="440"/>
    </location>
</feature>
<reference evidence="3" key="1">
    <citation type="submission" date="2021-10" db="EMBL/GenBank/DDBJ databases">
        <title>Tropical sea cucumber genome reveals ecological adaptation and Cuvierian tubules defense mechanism.</title>
        <authorList>
            <person name="Chen T."/>
        </authorList>
    </citation>
    <scope>NUCLEOTIDE SEQUENCE</scope>
    <source>
        <strain evidence="3">Nanhai2018</strain>
        <tissue evidence="3">Muscle</tissue>
    </source>
</reference>
<dbReference type="InterPro" id="IPR050373">
    <property type="entry name" value="Fibrinogen_C-term_domain"/>
</dbReference>
<comment type="caution">
    <text evidence="3">The sequence shown here is derived from an EMBL/GenBank/DDBJ whole genome shotgun (WGS) entry which is preliminary data.</text>
</comment>
<dbReference type="Pfam" id="PF00147">
    <property type="entry name" value="Fibrinogen_C"/>
    <property type="match status" value="2"/>
</dbReference>
<gene>
    <name evidence="3" type="ORF">HOLleu_23673</name>
</gene>
<dbReference type="CDD" id="cd00087">
    <property type="entry name" value="FReD"/>
    <property type="match status" value="1"/>
</dbReference>
<proteinExistence type="predicted"/>
<evidence type="ECO:0000259" key="2">
    <source>
        <dbReference type="PROSITE" id="PS51406"/>
    </source>
</evidence>
<dbReference type="InterPro" id="IPR014716">
    <property type="entry name" value="Fibrinogen_a/b/g_C_1"/>
</dbReference>
<dbReference type="SUPFAM" id="SSF56496">
    <property type="entry name" value="Fibrinogen C-terminal domain-like"/>
    <property type="match status" value="2"/>
</dbReference>
<feature type="signal peptide" evidence="1">
    <location>
        <begin position="1"/>
        <end position="25"/>
    </location>
</feature>
<dbReference type="Proteomes" id="UP001152320">
    <property type="component" value="Chromosome 11"/>
</dbReference>
<dbReference type="OrthoDB" id="9990035at2759"/>
<evidence type="ECO:0000313" key="3">
    <source>
        <dbReference type="EMBL" id="KAJ8033435.1"/>
    </source>
</evidence>
<dbReference type="InterPro" id="IPR036056">
    <property type="entry name" value="Fibrinogen-like_C"/>
</dbReference>
<dbReference type="NCBIfam" id="NF040941">
    <property type="entry name" value="GGGWT_bact"/>
    <property type="match status" value="1"/>
</dbReference>
<dbReference type="EMBL" id="JAIZAY010000011">
    <property type="protein sequence ID" value="KAJ8033435.1"/>
    <property type="molecule type" value="Genomic_DNA"/>
</dbReference>
<keyword evidence="1" id="KW-0732">Signal</keyword>
<dbReference type="GO" id="GO:0005615">
    <property type="term" value="C:extracellular space"/>
    <property type="evidence" value="ECO:0007669"/>
    <property type="project" value="TreeGrafter"/>
</dbReference>
<organism evidence="3 4">
    <name type="scientific">Holothuria leucospilota</name>
    <name type="common">Black long sea cucumber</name>
    <name type="synonym">Mertensiothuria leucospilota</name>
    <dbReference type="NCBI Taxonomy" id="206669"/>
    <lineage>
        <taxon>Eukaryota</taxon>
        <taxon>Metazoa</taxon>
        <taxon>Echinodermata</taxon>
        <taxon>Eleutherozoa</taxon>
        <taxon>Echinozoa</taxon>
        <taxon>Holothuroidea</taxon>
        <taxon>Aspidochirotacea</taxon>
        <taxon>Aspidochirotida</taxon>
        <taxon>Holothuriidae</taxon>
        <taxon>Holothuria</taxon>
    </lineage>
</organism>
<sequence>MALTTRSIFFFVIGVSYILLDSLSAEGNILQSPSGSNNEGPGKIACRGSSFFFYQKPEYPRDCSEVRDSCSSSVSSGVYLIKPDGYEEPFEAYCDNDMDSGGWTVILRRLNESLGFNRAWSDYEKGFGFLSREFWLGHEKIAFLTNQEEYALQINITFENCTSCDLKYDAFRISDEWSNYTISTVGTYQTDSTCRWKEQDNPFECDPSDLSTTFKDCDEVWTNNYNNRQDGIYCIRPAGWTDPPFKVRCNMSIDGGRWTVFQRRIDGTTNFYRKWDEYKEGFGDVEHEFWLGNERLHYITQQATYEYRVDLVSSAAYYNKYTNFHIDSEENKYRLTNVGTRTGTKGYSFYNIQNTPFSTYDQDNDGRSYNCAEGHRSGWWHGTYFYTYSYSYCYTFRSGNTYVICSHANHNGDYNGGNGENIFDNDCNYKYVEMKIRRTS</sequence>
<protein>
    <submittedName>
        <fullName evidence="3">Ficolin-1</fullName>
    </submittedName>
</protein>
<dbReference type="SMART" id="SM00186">
    <property type="entry name" value="FBG"/>
    <property type="match status" value="2"/>
</dbReference>
<dbReference type="Gene3D" id="3.90.215.10">
    <property type="entry name" value="Gamma Fibrinogen, chain A, domain 1"/>
    <property type="match status" value="2"/>
</dbReference>
<dbReference type="PANTHER" id="PTHR19143">
    <property type="entry name" value="FIBRINOGEN/TENASCIN/ANGIOPOEITIN"/>
    <property type="match status" value="1"/>
</dbReference>
<dbReference type="PROSITE" id="PS51406">
    <property type="entry name" value="FIBRINOGEN_C_2"/>
    <property type="match status" value="2"/>
</dbReference>
<feature type="domain" description="Fibrinogen C-terminal" evidence="2">
    <location>
        <begin position="208"/>
        <end position="440"/>
    </location>
</feature>
<keyword evidence="4" id="KW-1185">Reference proteome</keyword>
<name>A0A9Q1H5Q6_HOLLE</name>